<keyword evidence="3" id="KW-1185">Reference proteome</keyword>
<proteinExistence type="predicted"/>
<evidence type="ECO:0000313" key="3">
    <source>
        <dbReference type="Proteomes" id="UP001148018"/>
    </source>
</evidence>
<comment type="caution">
    <text evidence="2">The sequence shown here is derived from an EMBL/GenBank/DDBJ whole genome shotgun (WGS) entry which is preliminary data.</text>
</comment>
<feature type="region of interest" description="Disordered" evidence="1">
    <location>
        <begin position="24"/>
        <end position="73"/>
    </location>
</feature>
<reference evidence="2" key="1">
    <citation type="submission" date="2022-07" db="EMBL/GenBank/DDBJ databases">
        <title>Chromosome-level genome of Muraenolepis orangiensis.</title>
        <authorList>
            <person name="Kim J."/>
        </authorList>
    </citation>
    <scope>NUCLEOTIDE SEQUENCE</scope>
    <source>
        <strain evidence="2">KU_S4_2022</strain>
        <tissue evidence="2">Muscle</tissue>
    </source>
</reference>
<organism evidence="2 3">
    <name type="scientific">Muraenolepis orangiensis</name>
    <name type="common">Patagonian moray cod</name>
    <dbReference type="NCBI Taxonomy" id="630683"/>
    <lineage>
        <taxon>Eukaryota</taxon>
        <taxon>Metazoa</taxon>
        <taxon>Chordata</taxon>
        <taxon>Craniata</taxon>
        <taxon>Vertebrata</taxon>
        <taxon>Euteleostomi</taxon>
        <taxon>Actinopterygii</taxon>
        <taxon>Neopterygii</taxon>
        <taxon>Teleostei</taxon>
        <taxon>Neoteleostei</taxon>
        <taxon>Acanthomorphata</taxon>
        <taxon>Zeiogadaria</taxon>
        <taxon>Gadariae</taxon>
        <taxon>Gadiformes</taxon>
        <taxon>Muraenolepidoidei</taxon>
        <taxon>Muraenolepididae</taxon>
        <taxon>Muraenolepis</taxon>
    </lineage>
</organism>
<feature type="compositionally biased region" description="Basic and acidic residues" evidence="1">
    <location>
        <begin position="56"/>
        <end position="73"/>
    </location>
</feature>
<gene>
    <name evidence="2" type="ORF">NHX12_009340</name>
</gene>
<dbReference type="EMBL" id="JANIIK010000114">
    <property type="protein sequence ID" value="KAJ3591395.1"/>
    <property type="molecule type" value="Genomic_DNA"/>
</dbReference>
<protein>
    <submittedName>
        <fullName evidence="2">Uncharacterized protein</fullName>
    </submittedName>
</protein>
<dbReference type="Proteomes" id="UP001148018">
    <property type="component" value="Unassembled WGS sequence"/>
</dbReference>
<name>A0A9Q0DQL5_9TELE</name>
<dbReference type="AlphaFoldDB" id="A0A9Q0DQL5"/>
<evidence type="ECO:0000256" key="1">
    <source>
        <dbReference type="SAM" id="MobiDB-lite"/>
    </source>
</evidence>
<sequence length="73" mass="8492">MVKQGKQGKQSRKYILEERCDRLHGGLGVSRRTSRPMDLQTQGPPDPWTSRPMDPQTHREPPDPRRTSRQLDL</sequence>
<accession>A0A9Q0DQL5</accession>
<evidence type="ECO:0000313" key="2">
    <source>
        <dbReference type="EMBL" id="KAJ3591395.1"/>
    </source>
</evidence>